<proteinExistence type="inferred from homology"/>
<sequence length="142" mass="16801">MLQSEYQEMMKNLTDQQVMQYNKIKQNHAEISKVYIEIENEKKEHILVLDAIKNIDSKRRCWRMIGGVLVERQLDDVQKSLKENLELLEKNGQNYNTAMKQIEKELTQYELTHNLRPQQNQQSQQQQQQQPVASSKTQGVLT</sequence>
<evidence type="ECO:0000256" key="1">
    <source>
        <dbReference type="ARBA" id="ARBA00008045"/>
    </source>
</evidence>
<evidence type="ECO:0000313" key="5">
    <source>
        <dbReference type="EMBL" id="CAD8174876.1"/>
    </source>
</evidence>
<dbReference type="GO" id="GO:0006457">
    <property type="term" value="P:protein folding"/>
    <property type="evidence" value="ECO:0007669"/>
    <property type="project" value="InterPro"/>
</dbReference>
<dbReference type="PANTHER" id="PTHR13303">
    <property type="entry name" value="PREFOLDIN SUBUNIT 2"/>
    <property type="match status" value="1"/>
</dbReference>
<dbReference type="Pfam" id="PF01920">
    <property type="entry name" value="Prefoldin_2"/>
    <property type="match status" value="1"/>
</dbReference>
<dbReference type="Proteomes" id="UP000683925">
    <property type="component" value="Unassembled WGS sequence"/>
</dbReference>
<name>A0A8S1VJH9_PAROT</name>
<reference evidence="5" key="1">
    <citation type="submission" date="2021-01" db="EMBL/GenBank/DDBJ databases">
        <authorList>
            <consortium name="Genoscope - CEA"/>
            <person name="William W."/>
        </authorList>
    </citation>
    <scope>NUCLEOTIDE SEQUENCE</scope>
</reference>
<feature type="compositionally biased region" description="Polar residues" evidence="4">
    <location>
        <begin position="131"/>
        <end position="142"/>
    </location>
</feature>
<organism evidence="5 6">
    <name type="scientific">Paramecium octaurelia</name>
    <dbReference type="NCBI Taxonomy" id="43137"/>
    <lineage>
        <taxon>Eukaryota</taxon>
        <taxon>Sar</taxon>
        <taxon>Alveolata</taxon>
        <taxon>Ciliophora</taxon>
        <taxon>Intramacronucleata</taxon>
        <taxon>Oligohymenophorea</taxon>
        <taxon>Peniculida</taxon>
        <taxon>Parameciidae</taxon>
        <taxon>Paramecium</taxon>
    </lineage>
</organism>
<evidence type="ECO:0000313" key="6">
    <source>
        <dbReference type="Proteomes" id="UP000683925"/>
    </source>
</evidence>
<evidence type="ECO:0000256" key="3">
    <source>
        <dbReference type="SAM" id="Coils"/>
    </source>
</evidence>
<dbReference type="CDD" id="cd23163">
    <property type="entry name" value="Prefoldin_2"/>
    <property type="match status" value="1"/>
</dbReference>
<keyword evidence="2" id="KW-0143">Chaperone</keyword>
<dbReference type="GO" id="GO:0051082">
    <property type="term" value="F:unfolded protein binding"/>
    <property type="evidence" value="ECO:0007669"/>
    <property type="project" value="InterPro"/>
</dbReference>
<dbReference type="OrthoDB" id="307615at2759"/>
<accession>A0A8S1VJH9</accession>
<evidence type="ECO:0000256" key="4">
    <source>
        <dbReference type="SAM" id="MobiDB-lite"/>
    </source>
</evidence>
<feature type="coiled-coil region" evidence="3">
    <location>
        <begin position="71"/>
        <end position="105"/>
    </location>
</feature>
<dbReference type="InterPro" id="IPR027235">
    <property type="entry name" value="PFD2"/>
</dbReference>
<dbReference type="InterPro" id="IPR002777">
    <property type="entry name" value="PFD_beta-like"/>
</dbReference>
<comment type="caution">
    <text evidence="5">The sequence shown here is derived from an EMBL/GenBank/DDBJ whole genome shotgun (WGS) entry which is preliminary data.</text>
</comment>
<gene>
    <name evidence="5" type="ORF">POCTA_138.1.T0640213</name>
</gene>
<dbReference type="EMBL" id="CAJJDP010000063">
    <property type="protein sequence ID" value="CAD8174876.1"/>
    <property type="molecule type" value="Genomic_DNA"/>
</dbReference>
<dbReference type="GO" id="GO:0016272">
    <property type="term" value="C:prefoldin complex"/>
    <property type="evidence" value="ECO:0007669"/>
    <property type="project" value="InterPro"/>
</dbReference>
<evidence type="ECO:0000256" key="2">
    <source>
        <dbReference type="ARBA" id="ARBA00023186"/>
    </source>
</evidence>
<dbReference type="AlphaFoldDB" id="A0A8S1VJH9"/>
<feature type="region of interest" description="Disordered" evidence="4">
    <location>
        <begin position="116"/>
        <end position="142"/>
    </location>
</feature>
<keyword evidence="3" id="KW-0175">Coiled coil</keyword>
<keyword evidence="6" id="KW-1185">Reference proteome</keyword>
<evidence type="ECO:0008006" key="7">
    <source>
        <dbReference type="Google" id="ProtNLM"/>
    </source>
</evidence>
<protein>
    <recommendedName>
        <fullName evidence="7">Prefoldin subunit 2</fullName>
    </recommendedName>
</protein>
<comment type="similarity">
    <text evidence="1">Belongs to the prefoldin subunit beta family.</text>
</comment>
<feature type="compositionally biased region" description="Low complexity" evidence="4">
    <location>
        <begin position="118"/>
        <end position="130"/>
    </location>
</feature>